<dbReference type="Proteomes" id="UP001515500">
    <property type="component" value="Chromosome 1"/>
</dbReference>
<feature type="compositionally biased region" description="Basic and acidic residues" evidence="1">
    <location>
        <begin position="139"/>
        <end position="152"/>
    </location>
</feature>
<evidence type="ECO:0000313" key="4">
    <source>
        <dbReference type="RefSeq" id="XP_039121969.1"/>
    </source>
</evidence>
<dbReference type="InterPro" id="IPR025486">
    <property type="entry name" value="DUF4378"/>
</dbReference>
<sequence>MVASMTQTLQLQLHIILLNTLTDQMITADRWALLISNPIYAKEDRGQKRSTTLGELLSFPKVEKEDEGARGLTVSSSRPFGEEQDPSFSAACFGNMRTLSRSKSLSSSLVNEQCTGLNTEASEEDQPSPDSVLAAPFEDASRSSESNHDRNSRLLSRSIPIRSVSRHFTWDDTDMESAALQSSQERTKSLLKSNEEEQKWFNFIHNMLDSNNFTQLDSPKEVNQRLMFDCVNEALSEISKNATMVAYPGIRACNGLWKQSSSSSNHLSTQVWELLRYWMSNTGSNALEVVYKNVKREVGGSEWDEKSWREMVVVIEEVCDEVLGEFIGEVLAF</sequence>
<evidence type="ECO:0000259" key="2">
    <source>
        <dbReference type="Pfam" id="PF14309"/>
    </source>
</evidence>
<gene>
    <name evidence="4" type="primary">LOC120258571</name>
</gene>
<reference evidence="3" key="1">
    <citation type="submission" date="2025-05" db="UniProtKB">
        <authorList>
            <consortium name="RefSeq"/>
        </authorList>
    </citation>
    <scope>NUCLEOTIDE SEQUENCE [LARGE SCALE GENOMIC DNA]</scope>
</reference>
<dbReference type="AlphaFoldDB" id="A0AB40B494"/>
<dbReference type="Pfam" id="PF14309">
    <property type="entry name" value="DUF4378"/>
    <property type="match status" value="1"/>
</dbReference>
<reference evidence="4" key="2">
    <citation type="submission" date="2025-08" db="UniProtKB">
        <authorList>
            <consortium name="RefSeq"/>
        </authorList>
    </citation>
    <scope>IDENTIFICATION</scope>
</reference>
<evidence type="ECO:0000256" key="1">
    <source>
        <dbReference type="SAM" id="MobiDB-lite"/>
    </source>
</evidence>
<protein>
    <submittedName>
        <fullName evidence="4">Uncharacterized protein LOC120258571</fullName>
    </submittedName>
</protein>
<proteinExistence type="predicted"/>
<keyword evidence="3" id="KW-1185">Reference proteome</keyword>
<dbReference type="PANTHER" id="PTHR46634">
    <property type="entry name" value="M REDUCTASE II SUBUNIT GAMMA, PUTATIVE (DUF3741)-RELATED"/>
    <property type="match status" value="1"/>
</dbReference>
<accession>A0AB40B494</accession>
<feature type="region of interest" description="Disordered" evidence="1">
    <location>
        <begin position="118"/>
        <end position="153"/>
    </location>
</feature>
<feature type="domain" description="DUF4378" evidence="2">
    <location>
        <begin position="212"/>
        <end position="329"/>
    </location>
</feature>
<dbReference type="PANTHER" id="PTHR46634:SF3">
    <property type="entry name" value="M REDUCTASE II SUBUNIT GAMMA, PUTATIVE (DUF3741)-RELATED"/>
    <property type="match status" value="1"/>
</dbReference>
<organism evidence="3 4">
    <name type="scientific">Dioscorea cayennensis subsp. rotundata</name>
    <name type="common">White Guinea yam</name>
    <name type="synonym">Dioscorea rotundata</name>
    <dbReference type="NCBI Taxonomy" id="55577"/>
    <lineage>
        <taxon>Eukaryota</taxon>
        <taxon>Viridiplantae</taxon>
        <taxon>Streptophyta</taxon>
        <taxon>Embryophyta</taxon>
        <taxon>Tracheophyta</taxon>
        <taxon>Spermatophyta</taxon>
        <taxon>Magnoliopsida</taxon>
        <taxon>Liliopsida</taxon>
        <taxon>Dioscoreales</taxon>
        <taxon>Dioscoreaceae</taxon>
        <taxon>Dioscorea</taxon>
    </lineage>
</organism>
<dbReference type="GeneID" id="120258571"/>
<name>A0AB40B494_DIOCR</name>
<dbReference type="RefSeq" id="XP_039121969.1">
    <property type="nucleotide sequence ID" value="XM_039266035.1"/>
</dbReference>
<evidence type="ECO:0000313" key="3">
    <source>
        <dbReference type="Proteomes" id="UP001515500"/>
    </source>
</evidence>